<feature type="domain" description="Sigma-54 factor interaction" evidence="8">
    <location>
        <begin position="512"/>
        <end position="742"/>
    </location>
</feature>
<evidence type="ECO:0000256" key="5">
    <source>
        <dbReference type="ARBA" id="ARBA00023159"/>
    </source>
</evidence>
<dbReference type="Gene3D" id="3.30.450.40">
    <property type="match status" value="1"/>
</dbReference>
<dbReference type="GO" id="GO:0000160">
    <property type="term" value="P:phosphorelay signal transduction system"/>
    <property type="evidence" value="ECO:0007669"/>
    <property type="project" value="UniProtKB-KW"/>
</dbReference>
<feature type="region of interest" description="Disordered" evidence="7">
    <location>
        <begin position="482"/>
        <end position="510"/>
    </location>
</feature>
<dbReference type="SUPFAM" id="SSF46689">
    <property type="entry name" value="Homeodomain-like"/>
    <property type="match status" value="1"/>
</dbReference>
<keyword evidence="4" id="KW-0805">Transcription regulation</keyword>
<keyword evidence="5" id="KW-0010">Activator</keyword>
<evidence type="ECO:0000256" key="1">
    <source>
        <dbReference type="ARBA" id="ARBA00022741"/>
    </source>
</evidence>
<protein>
    <submittedName>
        <fullName evidence="9">Sigma-54-dependent Fis family transcriptional regulator</fullName>
    </submittedName>
</protein>
<evidence type="ECO:0000256" key="7">
    <source>
        <dbReference type="SAM" id="MobiDB-lite"/>
    </source>
</evidence>
<sequence length="817" mass="90342">MSGPPSGLGVAVPERYRNARASRGDRRKPALPAAAPRRRRDALRRNRTPGASTVPCVGECMPNRLRGEYNITRHRLKTCSVLEHCTLPRARGRKLHDGRRRHRLRREQVHAVDERWAASIIRHGARPIVTLLIHRPDTRTPPRRPSHDGRPPDTATPGSASPLIRYSTGRIDYATWKRFVDTGTANDIDPFLAQSWKRCVDLGVTPTRKHPVVRSVPLSATDERIFDLSRQLDETLRPALEANGMMICITDAEGRLVRTYGDAATLRQANRLHFGPGADWTEGSVGTNAIGTALETGRFVQIFGQEHFCLEHHIWRCTAAPFFDPSGRLMGCIDISSGTEIDHGLALRLVLWSVSRFERSLLQSHARELEYWPEALLAALPARGEEEGHVVVQSEGRVVSIDEQARRLLGAASGWIVGRMVGDLFDIGPFAGRTDLPAGPVRIGLKGRTRSEVMAEAVPLRSPAGLWLGMLIRLRASTQKTLSQPQVSRLDRAGDPAPHERDGRPAAAVPPFIGDGEAARHIRRQIAAFAQTRSTVLLTGESGTGKELAARGIHAQGERRNGPFVAVNCGAFAKDLIQSELFGYESGAFTGADRHGRPGLFERADRGVLFLDEICELPLDQQANLLRVLEERRVTRIGGRAPIPIDVKVIAATNRDMAGEVHAGRFRSDLYHRLCVATITLPPLRDRLEDVRVLVDHHFERLRTEMGLPGVTIDPATYAVLERHTWPGNVRALCNAVEYALNQYFVTPYAVLSPQHLPPELVPPAKTPGRETPLRAAEMRAIERALLDHGGNISRAARALGIGRNTLYAKLRRLPHA</sequence>
<evidence type="ECO:0000259" key="8">
    <source>
        <dbReference type="PROSITE" id="PS50045"/>
    </source>
</evidence>
<dbReference type="Proteomes" id="UP000292781">
    <property type="component" value="Unassembled WGS sequence"/>
</dbReference>
<dbReference type="PROSITE" id="PS50045">
    <property type="entry name" value="SIGMA54_INTERACT_4"/>
    <property type="match status" value="1"/>
</dbReference>
<dbReference type="OrthoDB" id="9802388at2"/>
<keyword evidence="1" id="KW-0547">Nucleotide-binding</keyword>
<dbReference type="Pfam" id="PF02954">
    <property type="entry name" value="HTH_8"/>
    <property type="match status" value="1"/>
</dbReference>
<feature type="compositionally biased region" description="Basic residues" evidence="7">
    <location>
        <begin position="36"/>
        <end position="47"/>
    </location>
</feature>
<dbReference type="Gene3D" id="1.10.10.60">
    <property type="entry name" value="Homeodomain-like"/>
    <property type="match status" value="1"/>
</dbReference>
<dbReference type="InterPro" id="IPR003593">
    <property type="entry name" value="AAA+_ATPase"/>
</dbReference>
<dbReference type="InterPro" id="IPR002078">
    <property type="entry name" value="Sigma_54_int"/>
</dbReference>
<keyword evidence="3" id="KW-0902">Two-component regulatory system</keyword>
<dbReference type="GO" id="GO:0006355">
    <property type="term" value="P:regulation of DNA-templated transcription"/>
    <property type="evidence" value="ECO:0007669"/>
    <property type="project" value="InterPro"/>
</dbReference>
<proteinExistence type="predicted"/>
<dbReference type="SMART" id="SM00382">
    <property type="entry name" value="AAA"/>
    <property type="match status" value="1"/>
</dbReference>
<evidence type="ECO:0000256" key="2">
    <source>
        <dbReference type="ARBA" id="ARBA00022840"/>
    </source>
</evidence>
<dbReference type="InterPro" id="IPR002197">
    <property type="entry name" value="HTH_Fis"/>
</dbReference>
<evidence type="ECO:0000313" key="9">
    <source>
        <dbReference type="EMBL" id="TBW32176.1"/>
    </source>
</evidence>
<evidence type="ECO:0000256" key="3">
    <source>
        <dbReference type="ARBA" id="ARBA00023012"/>
    </source>
</evidence>
<keyword evidence="6" id="KW-0804">Transcription</keyword>
<dbReference type="PANTHER" id="PTHR32071:SF81">
    <property type="entry name" value="PROPIONATE CATABOLISM OPERON REGULATORY PROTEIN"/>
    <property type="match status" value="1"/>
</dbReference>
<dbReference type="InterPro" id="IPR027417">
    <property type="entry name" value="P-loop_NTPase"/>
</dbReference>
<dbReference type="FunFam" id="3.40.50.300:FF:000006">
    <property type="entry name" value="DNA-binding transcriptional regulator NtrC"/>
    <property type="match status" value="1"/>
</dbReference>
<dbReference type="EMBL" id="SJFN01000068">
    <property type="protein sequence ID" value="TBW32176.1"/>
    <property type="molecule type" value="Genomic_DNA"/>
</dbReference>
<feature type="compositionally biased region" description="Basic and acidic residues" evidence="7">
    <location>
        <begin position="14"/>
        <end position="28"/>
    </location>
</feature>
<dbReference type="Gene3D" id="1.10.8.60">
    <property type="match status" value="1"/>
</dbReference>
<comment type="caution">
    <text evidence="9">The sequence shown here is derived from an EMBL/GenBank/DDBJ whole genome shotgun (WGS) entry which is preliminary data.</text>
</comment>
<feature type="region of interest" description="Disordered" evidence="7">
    <location>
        <begin position="1"/>
        <end position="51"/>
    </location>
</feature>
<keyword evidence="2" id="KW-0067">ATP-binding</keyword>
<evidence type="ECO:0000256" key="6">
    <source>
        <dbReference type="ARBA" id="ARBA00023163"/>
    </source>
</evidence>
<gene>
    <name evidence="9" type="ORF">EYW49_22515</name>
</gene>
<dbReference type="AlphaFoldDB" id="A0A4Q9VDP5"/>
<dbReference type="PANTHER" id="PTHR32071">
    <property type="entry name" value="TRANSCRIPTIONAL REGULATORY PROTEIN"/>
    <property type="match status" value="1"/>
</dbReference>
<name>A0A4Q9VDP5_9HYPH</name>
<dbReference type="InterPro" id="IPR029016">
    <property type="entry name" value="GAF-like_dom_sf"/>
</dbReference>
<reference evidence="9 10" key="1">
    <citation type="submission" date="2019-02" db="EMBL/GenBank/DDBJ databases">
        <title>Siculibacillus lacustris gen. nov., sp. nov., a new rosette-forming bacterium isolated from a freshwater crater lake (Lake St. Ana, Romania).</title>
        <authorList>
            <person name="Felfoldi T."/>
            <person name="Marton Z."/>
            <person name="Szabo A."/>
            <person name="Mentes A."/>
            <person name="Boka K."/>
            <person name="Marialigeti K."/>
            <person name="Mathe I."/>
            <person name="Koncz M."/>
            <person name="Schumann P."/>
            <person name="Toth E."/>
        </authorList>
    </citation>
    <scope>NUCLEOTIDE SEQUENCE [LARGE SCALE GENOMIC DNA]</scope>
    <source>
        <strain evidence="9 10">SA-279</strain>
    </source>
</reference>
<evidence type="ECO:0000256" key="4">
    <source>
        <dbReference type="ARBA" id="ARBA00023015"/>
    </source>
</evidence>
<keyword evidence="10" id="KW-1185">Reference proteome</keyword>
<dbReference type="GO" id="GO:0043565">
    <property type="term" value="F:sequence-specific DNA binding"/>
    <property type="evidence" value="ECO:0007669"/>
    <property type="project" value="InterPro"/>
</dbReference>
<feature type="compositionally biased region" description="Basic and acidic residues" evidence="7">
    <location>
        <begin position="489"/>
        <end position="504"/>
    </location>
</feature>
<dbReference type="InterPro" id="IPR058031">
    <property type="entry name" value="AAA_lid_NorR"/>
</dbReference>
<organism evidence="9 10">
    <name type="scientific">Siculibacillus lacustris</name>
    <dbReference type="NCBI Taxonomy" id="1549641"/>
    <lineage>
        <taxon>Bacteria</taxon>
        <taxon>Pseudomonadati</taxon>
        <taxon>Pseudomonadota</taxon>
        <taxon>Alphaproteobacteria</taxon>
        <taxon>Hyphomicrobiales</taxon>
        <taxon>Ancalomicrobiaceae</taxon>
        <taxon>Siculibacillus</taxon>
    </lineage>
</organism>
<dbReference type="CDD" id="cd00009">
    <property type="entry name" value="AAA"/>
    <property type="match status" value="1"/>
</dbReference>
<dbReference type="SUPFAM" id="SSF52540">
    <property type="entry name" value="P-loop containing nucleoside triphosphate hydrolases"/>
    <property type="match status" value="1"/>
</dbReference>
<dbReference type="Gene3D" id="3.40.50.300">
    <property type="entry name" value="P-loop containing nucleotide triphosphate hydrolases"/>
    <property type="match status" value="1"/>
</dbReference>
<accession>A0A4Q9VDP5</accession>
<dbReference type="Pfam" id="PF00158">
    <property type="entry name" value="Sigma54_activat"/>
    <property type="match status" value="1"/>
</dbReference>
<dbReference type="PRINTS" id="PR01590">
    <property type="entry name" value="HTHFIS"/>
</dbReference>
<dbReference type="Pfam" id="PF25601">
    <property type="entry name" value="AAA_lid_14"/>
    <property type="match status" value="1"/>
</dbReference>
<dbReference type="GO" id="GO:0005524">
    <property type="term" value="F:ATP binding"/>
    <property type="evidence" value="ECO:0007669"/>
    <property type="project" value="UniProtKB-KW"/>
</dbReference>
<dbReference type="InterPro" id="IPR009057">
    <property type="entry name" value="Homeodomain-like_sf"/>
</dbReference>
<feature type="compositionally biased region" description="Basic and acidic residues" evidence="7">
    <location>
        <begin position="134"/>
        <end position="151"/>
    </location>
</feature>
<feature type="region of interest" description="Disordered" evidence="7">
    <location>
        <begin position="134"/>
        <end position="162"/>
    </location>
</feature>
<evidence type="ECO:0000313" key="10">
    <source>
        <dbReference type="Proteomes" id="UP000292781"/>
    </source>
</evidence>